<dbReference type="Proteomes" id="UP000265882">
    <property type="component" value="Unassembled WGS sequence"/>
</dbReference>
<dbReference type="SUPFAM" id="SSF49785">
    <property type="entry name" value="Galactose-binding domain-like"/>
    <property type="match status" value="1"/>
</dbReference>
<comment type="caution">
    <text evidence="1">The sequence shown here is derived from an EMBL/GenBank/DDBJ whole genome shotgun (WGS) entry which is preliminary data.</text>
</comment>
<dbReference type="InterPro" id="IPR012341">
    <property type="entry name" value="6hp_glycosidase-like_sf"/>
</dbReference>
<gene>
    <name evidence="1" type="ORF">C4520_19980</name>
</gene>
<reference evidence="1 2" key="1">
    <citation type="journal article" date="2017" name="ISME J.">
        <title>Energy and carbon metabolisms in a deep terrestrial subsurface fluid microbial community.</title>
        <authorList>
            <person name="Momper L."/>
            <person name="Jungbluth S.P."/>
            <person name="Lee M.D."/>
            <person name="Amend J.P."/>
        </authorList>
    </citation>
    <scope>NUCLEOTIDE SEQUENCE [LARGE SCALE GENOMIC DNA]</scope>
    <source>
        <strain evidence="1">SURF_5</strain>
    </source>
</reference>
<organism evidence="1 2">
    <name type="scientific">Abyssobacteria bacterium (strain SURF_5)</name>
    <dbReference type="NCBI Taxonomy" id="2093360"/>
    <lineage>
        <taxon>Bacteria</taxon>
        <taxon>Pseudomonadati</taxon>
        <taxon>Candidatus Hydrogenedentota</taxon>
        <taxon>Candidatus Abyssobacteria</taxon>
    </lineage>
</organism>
<dbReference type="InterPro" id="IPR008928">
    <property type="entry name" value="6-hairpin_glycosidase_sf"/>
</dbReference>
<sequence>MFTRGRFLKLPGFCLVMLCLSIVVFDYGSPRVIHAAGGTGYAGSDAGRSIVNAFKHLIWVMDKFHKKLDVYTDLSAGGNHFVMFGKMSDPPGAEDNVTINPGWRVGAHSGATCIRNTLLAEGDNWGGFYFLNGVLEGQETQPKANWGEYADAGVNLTGATMITFWVKGDEGGENVEFFAFGVGRDPVTGAPFMPNPDSSPKVSAGLLSLTTDWQEITLAVSSADLSYVLGGFGWVAASNMNGYEDITFYLDDIQYDKARLNQPRFLLSYETIPSELDFDKVMKNCSFVYDDSLALIAFLATRRPQLVARAGLIAEALVYAAQNDRSFSDDRLRNAYQAGDLILPPGWIPNGRANTVRMPGWWDFESDNWFEDPIQVGTYTGNIAWAMLALLSYYEEQGGQQYLTASERFGEWVERECKNTATPLKGYMGGYEGWEPVQTKLTWISTEHNIDLYAAFMRLFNHTGDVKWRDRALHAKHFVESMWNAEAGHFWTGTLDDCATINTSVIPVDVQAWALMVFGDVNDYSRGIEWVEANCSVNADGVRGFSFSDYDASHVWFEGTAQVAGAYKLLGNTSSAATYLREIEKAQKYAPNGNRLGIVASSGDGLETGFGWAYYSRLHVGATAWYILAKMGINPFWGTALK</sequence>
<dbReference type="Gene3D" id="2.60.120.430">
    <property type="entry name" value="Galactose-binding lectin"/>
    <property type="match status" value="1"/>
</dbReference>
<dbReference type="EMBL" id="QZKU01000133">
    <property type="protein sequence ID" value="RJP15623.1"/>
    <property type="molecule type" value="Genomic_DNA"/>
</dbReference>
<evidence type="ECO:0000313" key="2">
    <source>
        <dbReference type="Proteomes" id="UP000265882"/>
    </source>
</evidence>
<proteinExistence type="predicted"/>
<dbReference type="GO" id="GO:0005975">
    <property type="term" value="P:carbohydrate metabolic process"/>
    <property type="evidence" value="ECO:0007669"/>
    <property type="project" value="InterPro"/>
</dbReference>
<accession>A0A3A4N0A7</accession>
<dbReference type="InterPro" id="IPR008979">
    <property type="entry name" value="Galactose-bd-like_sf"/>
</dbReference>
<dbReference type="SUPFAM" id="SSF48208">
    <property type="entry name" value="Six-hairpin glycosidases"/>
    <property type="match status" value="1"/>
</dbReference>
<evidence type="ECO:0000313" key="1">
    <source>
        <dbReference type="EMBL" id="RJP15623.1"/>
    </source>
</evidence>
<dbReference type="AlphaFoldDB" id="A0A3A4N0A7"/>
<protein>
    <submittedName>
        <fullName evidence="1">Uncharacterized protein</fullName>
    </submittedName>
</protein>
<dbReference type="Gene3D" id="1.50.10.10">
    <property type="match status" value="1"/>
</dbReference>
<name>A0A3A4N0A7_ABYX5</name>